<evidence type="ECO:0000256" key="3">
    <source>
        <dbReference type="SAM" id="SignalP"/>
    </source>
</evidence>
<dbReference type="GO" id="GO:0042302">
    <property type="term" value="F:structural constituent of cuticle"/>
    <property type="evidence" value="ECO:0007669"/>
    <property type="project" value="UniProtKB-UniRule"/>
</dbReference>
<evidence type="ECO:0000256" key="2">
    <source>
        <dbReference type="PROSITE-ProRule" id="PRU00497"/>
    </source>
</evidence>
<dbReference type="Pfam" id="PF00379">
    <property type="entry name" value="Chitin_bind_4"/>
    <property type="match status" value="1"/>
</dbReference>
<dbReference type="InterPro" id="IPR051217">
    <property type="entry name" value="Insect_Cuticle_Struc_Prot"/>
</dbReference>
<dbReference type="PANTHER" id="PTHR12236:SF79">
    <property type="entry name" value="CUTICULAR PROTEIN 50CB-RELATED"/>
    <property type="match status" value="1"/>
</dbReference>
<dbReference type="PROSITE" id="PS51155">
    <property type="entry name" value="CHIT_BIND_RR_2"/>
    <property type="match status" value="1"/>
</dbReference>
<accession>A0A6A4VTA6</accession>
<dbReference type="AlphaFoldDB" id="A0A6A4VTA6"/>
<dbReference type="OrthoDB" id="6630446at2759"/>
<dbReference type="InterPro" id="IPR031311">
    <property type="entry name" value="CHIT_BIND_RR_consensus"/>
</dbReference>
<keyword evidence="5" id="KW-1185">Reference proteome</keyword>
<dbReference type="GO" id="GO:0005615">
    <property type="term" value="C:extracellular space"/>
    <property type="evidence" value="ECO:0007669"/>
    <property type="project" value="TreeGrafter"/>
</dbReference>
<evidence type="ECO:0000256" key="1">
    <source>
        <dbReference type="ARBA" id="ARBA00022460"/>
    </source>
</evidence>
<organism evidence="4 5">
    <name type="scientific">Amphibalanus amphitrite</name>
    <name type="common">Striped barnacle</name>
    <name type="synonym">Balanus amphitrite</name>
    <dbReference type="NCBI Taxonomy" id="1232801"/>
    <lineage>
        <taxon>Eukaryota</taxon>
        <taxon>Metazoa</taxon>
        <taxon>Ecdysozoa</taxon>
        <taxon>Arthropoda</taxon>
        <taxon>Crustacea</taxon>
        <taxon>Multicrustacea</taxon>
        <taxon>Cirripedia</taxon>
        <taxon>Thoracica</taxon>
        <taxon>Thoracicalcarea</taxon>
        <taxon>Balanomorpha</taxon>
        <taxon>Balanoidea</taxon>
        <taxon>Balanidae</taxon>
        <taxon>Amphibalaninae</taxon>
        <taxon>Amphibalanus</taxon>
    </lineage>
</organism>
<feature type="signal peptide" evidence="3">
    <location>
        <begin position="1"/>
        <end position="15"/>
    </location>
</feature>
<reference evidence="4 5" key="1">
    <citation type="submission" date="2019-07" db="EMBL/GenBank/DDBJ databases">
        <title>Draft genome assembly of a fouling barnacle, Amphibalanus amphitrite (Darwin, 1854): The first reference genome for Thecostraca.</title>
        <authorList>
            <person name="Kim W."/>
        </authorList>
    </citation>
    <scope>NUCLEOTIDE SEQUENCE [LARGE SCALE GENOMIC DNA]</scope>
    <source>
        <strain evidence="4">SNU_AA5</strain>
        <tissue evidence="4">Soma without cirri and trophi</tissue>
    </source>
</reference>
<evidence type="ECO:0000313" key="4">
    <source>
        <dbReference type="EMBL" id="KAF0294640.1"/>
    </source>
</evidence>
<feature type="chain" id="PRO_5025677065" evidence="3">
    <location>
        <begin position="16"/>
        <end position="194"/>
    </location>
</feature>
<sequence>MKVFIVAAVLAVAAADSPAPYHPTPAPYHPAPAYKPAPYHPQTQYKEEARPFAFDYAVNDHYTGTNFARNEQSDGHNVQGYYSVVLPDGRTQHVKYTADHYGGYNAEVTYDGEAAYPEQHSAYKPAPYKPAPYHPAPAYKPAPSSAQRCVSAGAAPVSAGAAPVSAAMELQAARRAFWDVRAAALRMLEALIGW</sequence>
<keyword evidence="1 2" id="KW-0193">Cuticle</keyword>
<proteinExistence type="predicted"/>
<comment type="caution">
    <text evidence="4">The sequence shown here is derived from an EMBL/GenBank/DDBJ whole genome shotgun (WGS) entry which is preliminary data.</text>
</comment>
<dbReference type="PANTHER" id="PTHR12236">
    <property type="entry name" value="STRUCTURAL CONTITUENT OF CUTICLE"/>
    <property type="match status" value="1"/>
</dbReference>
<dbReference type="InterPro" id="IPR000618">
    <property type="entry name" value="Insect_cuticle"/>
</dbReference>
<dbReference type="EMBL" id="VIIS01001672">
    <property type="protein sequence ID" value="KAF0294640.1"/>
    <property type="molecule type" value="Genomic_DNA"/>
</dbReference>
<keyword evidence="3" id="KW-0732">Signal</keyword>
<protein>
    <submittedName>
        <fullName evidence="4">Cuticle protein 8</fullName>
    </submittedName>
</protein>
<dbReference type="GO" id="GO:0031012">
    <property type="term" value="C:extracellular matrix"/>
    <property type="evidence" value="ECO:0007669"/>
    <property type="project" value="TreeGrafter"/>
</dbReference>
<dbReference type="Proteomes" id="UP000440578">
    <property type="component" value="Unassembled WGS sequence"/>
</dbReference>
<dbReference type="PROSITE" id="PS00233">
    <property type="entry name" value="CHIT_BIND_RR_1"/>
    <property type="match status" value="1"/>
</dbReference>
<evidence type="ECO:0000313" key="5">
    <source>
        <dbReference type="Proteomes" id="UP000440578"/>
    </source>
</evidence>
<gene>
    <name evidence="4" type="primary">CUO8_9</name>
    <name evidence="4" type="ORF">FJT64_007682</name>
</gene>
<name>A0A6A4VTA6_AMPAM</name>